<evidence type="ECO:0000313" key="2">
    <source>
        <dbReference type="EMBL" id="MFB9094954.1"/>
    </source>
</evidence>
<dbReference type="EMBL" id="JBHMEY010000001">
    <property type="protein sequence ID" value="MFB9094954.1"/>
    <property type="molecule type" value="Genomic_DNA"/>
</dbReference>
<keyword evidence="3" id="KW-1185">Reference proteome</keyword>
<evidence type="ECO:0000313" key="3">
    <source>
        <dbReference type="Proteomes" id="UP001589607"/>
    </source>
</evidence>
<name>A0ABV5GHV2_9FLAO</name>
<accession>A0ABV5GHV2</accession>
<keyword evidence="1" id="KW-1133">Transmembrane helix</keyword>
<evidence type="ECO:0000256" key="1">
    <source>
        <dbReference type="SAM" id="Phobius"/>
    </source>
</evidence>
<comment type="caution">
    <text evidence="2">The sequence shown here is derived from an EMBL/GenBank/DDBJ whole genome shotgun (WGS) entry which is preliminary data.</text>
</comment>
<sequence length="77" mass="8885">MSKKTKAFLYNFLSFVAIYIPALFIVKLIVNSESVIVSIFAFVISLVLGPKFQYVKTSEDEKIFMKWIFVKGIKEVK</sequence>
<organism evidence="2 3">
    <name type="scientific">Flavobacterium jumunjinense</name>
    <dbReference type="NCBI Taxonomy" id="998845"/>
    <lineage>
        <taxon>Bacteria</taxon>
        <taxon>Pseudomonadati</taxon>
        <taxon>Bacteroidota</taxon>
        <taxon>Flavobacteriia</taxon>
        <taxon>Flavobacteriales</taxon>
        <taxon>Flavobacteriaceae</taxon>
        <taxon>Flavobacterium</taxon>
    </lineage>
</organism>
<feature type="transmembrane region" description="Helical" evidence="1">
    <location>
        <begin position="35"/>
        <end position="55"/>
    </location>
</feature>
<gene>
    <name evidence="2" type="ORF">ACFFVF_00370</name>
</gene>
<feature type="transmembrane region" description="Helical" evidence="1">
    <location>
        <begin position="7"/>
        <end position="29"/>
    </location>
</feature>
<dbReference type="RefSeq" id="WP_236454522.1">
    <property type="nucleotide sequence ID" value="NZ_CBCSGE010000007.1"/>
</dbReference>
<proteinExistence type="predicted"/>
<protein>
    <submittedName>
        <fullName evidence="2">Uncharacterized protein</fullName>
    </submittedName>
</protein>
<keyword evidence="1" id="KW-0812">Transmembrane</keyword>
<keyword evidence="1" id="KW-0472">Membrane</keyword>
<dbReference type="Proteomes" id="UP001589607">
    <property type="component" value="Unassembled WGS sequence"/>
</dbReference>
<reference evidence="2 3" key="1">
    <citation type="submission" date="2024-09" db="EMBL/GenBank/DDBJ databases">
        <authorList>
            <person name="Sun Q."/>
            <person name="Mori K."/>
        </authorList>
    </citation>
    <scope>NUCLEOTIDE SEQUENCE [LARGE SCALE GENOMIC DNA]</scope>
    <source>
        <strain evidence="2 3">CECT 7955</strain>
    </source>
</reference>